<name>A0A6A5XGV2_9PLEO</name>
<feature type="region of interest" description="Disordered" evidence="6">
    <location>
        <begin position="263"/>
        <end position="332"/>
    </location>
</feature>
<feature type="compositionally biased region" description="Polar residues" evidence="6">
    <location>
        <begin position="277"/>
        <end position="286"/>
    </location>
</feature>
<evidence type="ECO:0000313" key="9">
    <source>
        <dbReference type="EMBL" id="KAF2012096.1"/>
    </source>
</evidence>
<feature type="compositionally biased region" description="Polar residues" evidence="6">
    <location>
        <begin position="303"/>
        <end position="316"/>
    </location>
</feature>
<organism evidence="9 10">
    <name type="scientific">Aaosphaeria arxii CBS 175.79</name>
    <dbReference type="NCBI Taxonomy" id="1450172"/>
    <lineage>
        <taxon>Eukaryota</taxon>
        <taxon>Fungi</taxon>
        <taxon>Dikarya</taxon>
        <taxon>Ascomycota</taxon>
        <taxon>Pezizomycotina</taxon>
        <taxon>Dothideomycetes</taxon>
        <taxon>Pleosporomycetidae</taxon>
        <taxon>Pleosporales</taxon>
        <taxon>Pleosporales incertae sedis</taxon>
        <taxon>Aaosphaeria</taxon>
    </lineage>
</organism>
<accession>A0A6A5XGV2</accession>
<evidence type="ECO:0000256" key="1">
    <source>
        <dbReference type="ARBA" id="ARBA00004141"/>
    </source>
</evidence>
<dbReference type="InterPro" id="IPR049326">
    <property type="entry name" value="Rhodopsin_dom_fungi"/>
</dbReference>
<evidence type="ECO:0000259" key="8">
    <source>
        <dbReference type="Pfam" id="PF20684"/>
    </source>
</evidence>
<feature type="domain" description="Rhodopsin" evidence="8">
    <location>
        <begin position="166"/>
        <end position="245"/>
    </location>
</feature>
<dbReference type="Proteomes" id="UP000799778">
    <property type="component" value="Unassembled WGS sequence"/>
</dbReference>
<dbReference type="EMBL" id="ML978073">
    <property type="protein sequence ID" value="KAF2012096.1"/>
    <property type="molecule type" value="Genomic_DNA"/>
</dbReference>
<feature type="compositionally biased region" description="Low complexity" evidence="6">
    <location>
        <begin position="263"/>
        <end position="276"/>
    </location>
</feature>
<feature type="domain" description="Rhodopsin" evidence="8">
    <location>
        <begin position="32"/>
        <end position="131"/>
    </location>
</feature>
<evidence type="ECO:0000256" key="5">
    <source>
        <dbReference type="ARBA" id="ARBA00038359"/>
    </source>
</evidence>
<feature type="transmembrane region" description="Helical" evidence="7">
    <location>
        <begin position="94"/>
        <end position="116"/>
    </location>
</feature>
<reference evidence="9" key="1">
    <citation type="journal article" date="2020" name="Stud. Mycol.">
        <title>101 Dothideomycetes genomes: a test case for predicting lifestyles and emergence of pathogens.</title>
        <authorList>
            <person name="Haridas S."/>
            <person name="Albert R."/>
            <person name="Binder M."/>
            <person name="Bloem J."/>
            <person name="Labutti K."/>
            <person name="Salamov A."/>
            <person name="Andreopoulos B."/>
            <person name="Baker S."/>
            <person name="Barry K."/>
            <person name="Bills G."/>
            <person name="Bluhm B."/>
            <person name="Cannon C."/>
            <person name="Castanera R."/>
            <person name="Culley D."/>
            <person name="Daum C."/>
            <person name="Ezra D."/>
            <person name="Gonzalez J."/>
            <person name="Henrissat B."/>
            <person name="Kuo A."/>
            <person name="Liang C."/>
            <person name="Lipzen A."/>
            <person name="Lutzoni F."/>
            <person name="Magnuson J."/>
            <person name="Mondo S."/>
            <person name="Nolan M."/>
            <person name="Ohm R."/>
            <person name="Pangilinan J."/>
            <person name="Park H.-J."/>
            <person name="Ramirez L."/>
            <person name="Alfaro M."/>
            <person name="Sun H."/>
            <person name="Tritt A."/>
            <person name="Yoshinaga Y."/>
            <person name="Zwiers L.-H."/>
            <person name="Turgeon B."/>
            <person name="Goodwin S."/>
            <person name="Spatafora J."/>
            <person name="Crous P."/>
            <person name="Grigoriev I."/>
        </authorList>
    </citation>
    <scope>NUCLEOTIDE SEQUENCE</scope>
    <source>
        <strain evidence="9">CBS 175.79</strain>
    </source>
</reference>
<dbReference type="InterPro" id="IPR052337">
    <property type="entry name" value="SAT4-like"/>
</dbReference>
<evidence type="ECO:0000256" key="2">
    <source>
        <dbReference type="ARBA" id="ARBA00022692"/>
    </source>
</evidence>
<dbReference type="OrthoDB" id="5429740at2759"/>
<keyword evidence="3 7" id="KW-1133">Transmembrane helix</keyword>
<dbReference type="RefSeq" id="XP_033380435.1">
    <property type="nucleotide sequence ID" value="XM_033534105.1"/>
</dbReference>
<proteinExistence type="inferred from homology"/>
<dbReference type="Pfam" id="PF20684">
    <property type="entry name" value="Fung_rhodopsin"/>
    <property type="match status" value="2"/>
</dbReference>
<keyword evidence="10" id="KW-1185">Reference proteome</keyword>
<sequence>MGSASSVPADYEEPARGITAFLIVLTTVGIFARLIARRIQRAERSVDDYLAALAYLANLGLLITLLLVADVGGVSLTRMAKMSKEDQRYLKDSVTALAFLYTFAIILVKLSVLFMYRRIFTMNEKWFRIDWMGELHTSISMLHRYGIHPYRMASRKQPKVWSQQLAMVWKLMLPIREKFAITGLFGLGMIATAISIMRVVRFDTKREEHWNPAYSFYNDMLTSASETSAGLPCSCLTIIKPLLRRTRDIAVSSVTGLTNLLSSGSGSHGRSTASGSNSVRSDNVSLHSRKQHEGGITKIHQYNIDSDSLPPGSSQRDLGMNHIHPWETRESK</sequence>
<keyword evidence="2 7" id="KW-0812">Transmembrane</keyword>
<comment type="subcellular location">
    <subcellularLocation>
        <location evidence="1">Membrane</location>
        <topology evidence="1">Multi-pass membrane protein</topology>
    </subcellularLocation>
</comment>
<gene>
    <name evidence="9" type="ORF">BU24DRAFT_495173</name>
</gene>
<evidence type="ECO:0000256" key="4">
    <source>
        <dbReference type="ARBA" id="ARBA00023136"/>
    </source>
</evidence>
<evidence type="ECO:0000313" key="10">
    <source>
        <dbReference type="Proteomes" id="UP000799778"/>
    </source>
</evidence>
<comment type="similarity">
    <text evidence="5">Belongs to the SAT4 family.</text>
</comment>
<protein>
    <recommendedName>
        <fullName evidence="8">Rhodopsin domain-containing protein</fullName>
    </recommendedName>
</protein>
<dbReference type="PANTHER" id="PTHR33048">
    <property type="entry name" value="PTH11-LIKE INTEGRAL MEMBRANE PROTEIN (AFU_ORTHOLOGUE AFUA_5G11245)"/>
    <property type="match status" value="1"/>
</dbReference>
<dbReference type="GO" id="GO:0016020">
    <property type="term" value="C:membrane"/>
    <property type="evidence" value="ECO:0007669"/>
    <property type="project" value="UniProtKB-SubCell"/>
</dbReference>
<dbReference type="AlphaFoldDB" id="A0A6A5XGV2"/>
<dbReference type="GeneID" id="54291502"/>
<feature type="transmembrane region" description="Helical" evidence="7">
    <location>
        <begin position="179"/>
        <end position="200"/>
    </location>
</feature>
<evidence type="ECO:0000256" key="7">
    <source>
        <dbReference type="SAM" id="Phobius"/>
    </source>
</evidence>
<feature type="transmembrane region" description="Helical" evidence="7">
    <location>
        <begin position="15"/>
        <end position="36"/>
    </location>
</feature>
<feature type="transmembrane region" description="Helical" evidence="7">
    <location>
        <begin position="48"/>
        <end position="74"/>
    </location>
</feature>
<dbReference type="PANTHER" id="PTHR33048:SF47">
    <property type="entry name" value="INTEGRAL MEMBRANE PROTEIN-RELATED"/>
    <property type="match status" value="1"/>
</dbReference>
<evidence type="ECO:0000256" key="6">
    <source>
        <dbReference type="SAM" id="MobiDB-lite"/>
    </source>
</evidence>
<evidence type="ECO:0000256" key="3">
    <source>
        <dbReference type="ARBA" id="ARBA00022989"/>
    </source>
</evidence>
<keyword evidence="4 7" id="KW-0472">Membrane</keyword>